<gene>
    <name evidence="4" type="ORF">NAEGRDRAFT_81104</name>
</gene>
<evidence type="ECO:0000259" key="3">
    <source>
        <dbReference type="SMART" id="SM00645"/>
    </source>
</evidence>
<name>D2VSR2_NAEGR</name>
<feature type="domain" description="Peptidase C1A papain C-terminal" evidence="3">
    <location>
        <begin position="60"/>
        <end position="259"/>
    </location>
</feature>
<dbReference type="SMART" id="SM00645">
    <property type="entry name" value="Pept_C1"/>
    <property type="match status" value="1"/>
</dbReference>
<dbReference type="GO" id="GO:0006508">
    <property type="term" value="P:proteolysis"/>
    <property type="evidence" value="ECO:0007669"/>
    <property type="project" value="InterPro"/>
</dbReference>
<dbReference type="PROSITE" id="PS51257">
    <property type="entry name" value="PROKAR_LIPOPROTEIN"/>
    <property type="match status" value="1"/>
</dbReference>
<protein>
    <submittedName>
        <fullName evidence="4">Predicted protein</fullName>
    </submittedName>
</protein>
<dbReference type="KEGG" id="ngr:NAEGRDRAFT_81104"/>
<evidence type="ECO:0000313" key="5">
    <source>
        <dbReference type="Proteomes" id="UP000006671"/>
    </source>
</evidence>
<dbReference type="PANTHER" id="PTHR12411">
    <property type="entry name" value="CYSTEINE PROTEASE FAMILY C1-RELATED"/>
    <property type="match status" value="1"/>
</dbReference>
<organism evidence="5">
    <name type="scientific">Naegleria gruberi</name>
    <name type="common">Amoeba</name>
    <dbReference type="NCBI Taxonomy" id="5762"/>
    <lineage>
        <taxon>Eukaryota</taxon>
        <taxon>Discoba</taxon>
        <taxon>Heterolobosea</taxon>
        <taxon>Tetramitia</taxon>
        <taxon>Eutetramitia</taxon>
        <taxon>Vahlkampfiidae</taxon>
        <taxon>Naegleria</taxon>
    </lineage>
</organism>
<evidence type="ECO:0000313" key="4">
    <source>
        <dbReference type="EMBL" id="EFC40164.1"/>
    </source>
</evidence>
<keyword evidence="2" id="KW-0732">Signal</keyword>
<evidence type="ECO:0000256" key="1">
    <source>
        <dbReference type="ARBA" id="ARBA00008455"/>
    </source>
</evidence>
<dbReference type="GeneID" id="8860058"/>
<dbReference type="Pfam" id="PF00112">
    <property type="entry name" value="Peptidase_C1"/>
    <property type="match status" value="1"/>
</dbReference>
<sequence>MKTFQSTTIAIIAATCMLIAMMLSCTNAQRLSTQFGHLMSSQALIKQINLDPQSTFKAQLYPRFEWGHVPSATVSDRMCVQSSAKFQERLSTQYILECDTRDFGCNGGYLNTEFEFELKRGIPTEKCVPYSAVNGTLANCPSKCVNGEPLVLYKTKAVQNLTGEHDMQQAILQGGSIMTELDMYQDFLYYSSGVYQHSANLRQPIAKFVVRIIGWGVENGVKYWIVPNIWGKTWGMQGYIWIRRGNNESNIEKDAFAFQVY</sequence>
<dbReference type="Proteomes" id="UP000006671">
    <property type="component" value="Unassembled WGS sequence"/>
</dbReference>
<dbReference type="VEuPathDB" id="AmoebaDB:NAEGRDRAFT_81104"/>
<keyword evidence="5" id="KW-1185">Reference proteome</keyword>
<dbReference type="SUPFAM" id="SSF54001">
    <property type="entry name" value="Cysteine proteinases"/>
    <property type="match status" value="1"/>
</dbReference>
<accession>D2VSR2</accession>
<dbReference type="OMA" id="WIVPNIW"/>
<dbReference type="Gene3D" id="3.90.70.10">
    <property type="entry name" value="Cysteine proteinases"/>
    <property type="match status" value="1"/>
</dbReference>
<dbReference type="InterPro" id="IPR038765">
    <property type="entry name" value="Papain-like_cys_pep_sf"/>
</dbReference>
<dbReference type="InterPro" id="IPR000668">
    <property type="entry name" value="Peptidase_C1A_C"/>
</dbReference>
<dbReference type="STRING" id="5762.D2VSR2"/>
<dbReference type="EMBL" id="GG738894">
    <property type="protein sequence ID" value="EFC40164.1"/>
    <property type="molecule type" value="Genomic_DNA"/>
</dbReference>
<dbReference type="AlphaFoldDB" id="D2VSR2"/>
<evidence type="ECO:0000256" key="2">
    <source>
        <dbReference type="SAM" id="SignalP"/>
    </source>
</evidence>
<dbReference type="OrthoDB" id="640249at2759"/>
<dbReference type="InParanoid" id="D2VSR2"/>
<feature type="signal peptide" evidence="2">
    <location>
        <begin position="1"/>
        <end position="28"/>
    </location>
</feature>
<comment type="similarity">
    <text evidence="1">Belongs to the peptidase C1 family.</text>
</comment>
<dbReference type="eggNOG" id="KOG1544">
    <property type="taxonomic scope" value="Eukaryota"/>
</dbReference>
<proteinExistence type="inferred from homology"/>
<reference evidence="4 5" key="1">
    <citation type="journal article" date="2010" name="Cell">
        <title>The genome of Naegleria gruberi illuminates early eukaryotic versatility.</title>
        <authorList>
            <person name="Fritz-Laylin L.K."/>
            <person name="Prochnik S.E."/>
            <person name="Ginger M.L."/>
            <person name="Dacks J.B."/>
            <person name="Carpenter M.L."/>
            <person name="Field M.C."/>
            <person name="Kuo A."/>
            <person name="Paredez A."/>
            <person name="Chapman J."/>
            <person name="Pham J."/>
            <person name="Shu S."/>
            <person name="Neupane R."/>
            <person name="Cipriano M."/>
            <person name="Mancuso J."/>
            <person name="Tu H."/>
            <person name="Salamov A."/>
            <person name="Lindquist E."/>
            <person name="Shapiro H."/>
            <person name="Lucas S."/>
            <person name="Grigoriev I.V."/>
            <person name="Cande W.Z."/>
            <person name="Fulton C."/>
            <person name="Rokhsar D.S."/>
            <person name="Dawson S.C."/>
        </authorList>
    </citation>
    <scope>NUCLEOTIDE SEQUENCE [LARGE SCALE GENOMIC DNA]</scope>
    <source>
        <strain evidence="4 5">NEG-M</strain>
    </source>
</reference>
<dbReference type="RefSeq" id="XP_002672908.1">
    <property type="nucleotide sequence ID" value="XM_002672862.1"/>
</dbReference>
<dbReference type="GO" id="GO:0008234">
    <property type="term" value="F:cysteine-type peptidase activity"/>
    <property type="evidence" value="ECO:0007669"/>
    <property type="project" value="InterPro"/>
</dbReference>
<feature type="chain" id="PRO_5018611086" evidence="2">
    <location>
        <begin position="29"/>
        <end position="261"/>
    </location>
</feature>
<dbReference type="InterPro" id="IPR013128">
    <property type="entry name" value="Peptidase_C1A"/>
</dbReference>